<evidence type="ECO:0000256" key="1">
    <source>
        <dbReference type="ARBA" id="ARBA00010884"/>
    </source>
</evidence>
<feature type="active site" description="Charge relay system" evidence="2">
    <location>
        <position position="308"/>
    </location>
</feature>
<dbReference type="GO" id="GO:0047372">
    <property type="term" value="F:monoacylglycerol lipase activity"/>
    <property type="evidence" value="ECO:0007669"/>
    <property type="project" value="TreeGrafter"/>
</dbReference>
<dbReference type="NCBIfam" id="NF008218">
    <property type="entry name" value="PRK10985.1"/>
    <property type="match status" value="1"/>
</dbReference>
<evidence type="ECO:0000259" key="3">
    <source>
        <dbReference type="Pfam" id="PF00561"/>
    </source>
</evidence>
<dbReference type="Pfam" id="PF00561">
    <property type="entry name" value="Abhydrolase_1"/>
    <property type="match status" value="1"/>
</dbReference>
<dbReference type="AlphaFoldDB" id="A0A9X2AXV6"/>
<sequence>MKSQNIDAGLHQRFIAATGLGNAHVQTLVPRFIRKQALFDPVWETLETPDGDFLELAWSEDPISASTNAHDARPIFILFHGLEGSFESPYANGLMHSFARQGWLSVVMHFRGCGPTPNRLARAYHSGEIYDARQFLELTNQRFPNRPKIAVGISLGGNMLTNYLAHFQDQALLDAATIVSAPLDLSACAHRIEVGFSKVYRRYLLSSMKKNALNKIHLLEQSLGLTTQHVKTIQRLYQFDDIITAPLHGFKDANDYYQQCSGLQKLNRITIPTQFIHAKDDPFMTHAVIPKFKLNNNLKYQLFNNGGHVGFISGSWRQPQFWLEQALPSYYSHFNDHKMEKYL</sequence>
<evidence type="ECO:0000313" key="4">
    <source>
        <dbReference type="EMBL" id="MCJ2378805.1"/>
    </source>
</evidence>
<evidence type="ECO:0000313" key="5">
    <source>
        <dbReference type="Proteomes" id="UP001139488"/>
    </source>
</evidence>
<dbReference type="InterPro" id="IPR012020">
    <property type="entry name" value="ABHD4"/>
</dbReference>
<dbReference type="GO" id="GO:0034338">
    <property type="term" value="F:short-chain carboxylesterase activity"/>
    <property type="evidence" value="ECO:0007669"/>
    <property type="project" value="TreeGrafter"/>
</dbReference>
<organism evidence="4 5">
    <name type="scientific">Vibrio gelatinilyticus</name>
    <dbReference type="NCBI Taxonomy" id="2893468"/>
    <lineage>
        <taxon>Bacteria</taxon>
        <taxon>Pseudomonadati</taxon>
        <taxon>Pseudomonadota</taxon>
        <taxon>Gammaproteobacteria</taxon>
        <taxon>Vibrionales</taxon>
        <taxon>Vibrionaceae</taxon>
        <taxon>Vibrio</taxon>
    </lineage>
</organism>
<comment type="caution">
    <text evidence="4">The sequence shown here is derived from an EMBL/GenBank/DDBJ whole genome shotgun (WGS) entry which is preliminary data.</text>
</comment>
<dbReference type="Gene3D" id="3.40.50.1820">
    <property type="entry name" value="alpha/beta hydrolase"/>
    <property type="match status" value="1"/>
</dbReference>
<dbReference type="PIRSF" id="PIRSF005211">
    <property type="entry name" value="Ab_hydro_YheT"/>
    <property type="match status" value="1"/>
</dbReference>
<dbReference type="FunFam" id="3.40.50.1820:FF:000080">
    <property type="entry name" value="Alpha/beta hydrolase"/>
    <property type="match status" value="1"/>
</dbReference>
<dbReference type="InterPro" id="IPR050960">
    <property type="entry name" value="AB_hydrolase_4_sf"/>
</dbReference>
<dbReference type="PANTHER" id="PTHR10794:SF94">
    <property type="entry name" value="ESTERASE YHET-RELATED"/>
    <property type="match status" value="1"/>
</dbReference>
<dbReference type="RefSeq" id="WP_244359221.1">
    <property type="nucleotide sequence ID" value="NZ_JAJNNZ010000023.1"/>
</dbReference>
<dbReference type="EMBL" id="JAJNNZ010000023">
    <property type="protein sequence ID" value="MCJ2378805.1"/>
    <property type="molecule type" value="Genomic_DNA"/>
</dbReference>
<dbReference type="InterPro" id="IPR000073">
    <property type="entry name" value="AB_hydrolase_1"/>
</dbReference>
<evidence type="ECO:0000256" key="2">
    <source>
        <dbReference type="PIRSR" id="PIRSR005211-1"/>
    </source>
</evidence>
<feature type="active site" description="Charge relay system" evidence="2">
    <location>
        <position position="154"/>
    </location>
</feature>
<keyword evidence="4" id="KW-0378">Hydrolase</keyword>
<feature type="active site" description="Charge relay system" evidence="2">
    <location>
        <position position="281"/>
    </location>
</feature>
<dbReference type="SUPFAM" id="SSF53474">
    <property type="entry name" value="alpha/beta-Hydrolases"/>
    <property type="match status" value="1"/>
</dbReference>
<dbReference type="Proteomes" id="UP001139488">
    <property type="component" value="Unassembled WGS sequence"/>
</dbReference>
<proteinExistence type="inferred from homology"/>
<accession>A0A9X2AXV6</accession>
<feature type="domain" description="AB hydrolase-1" evidence="3">
    <location>
        <begin position="74"/>
        <end position="314"/>
    </location>
</feature>
<dbReference type="InterPro" id="IPR029058">
    <property type="entry name" value="AB_hydrolase_fold"/>
</dbReference>
<gene>
    <name evidence="4" type="ORF">LNL84_18510</name>
</gene>
<name>A0A9X2AXV6_9VIBR</name>
<comment type="similarity">
    <text evidence="1">Belongs to the AB hydrolase superfamily. AB hydrolase 4 family.</text>
</comment>
<protein>
    <submittedName>
        <fullName evidence="4">Hydrolase</fullName>
    </submittedName>
</protein>
<dbReference type="PANTHER" id="PTHR10794">
    <property type="entry name" value="ABHYDROLASE DOMAIN-CONTAINING PROTEIN"/>
    <property type="match status" value="1"/>
</dbReference>
<reference evidence="4" key="1">
    <citation type="submission" date="2021-11" db="EMBL/GenBank/DDBJ databases">
        <title>Vibrio ZSDE26 sp. nov. and Vibrio ZSDZ34 sp. nov., isolated from coastal seawater in Qingdao.</title>
        <authorList>
            <person name="Zhang P."/>
        </authorList>
    </citation>
    <scope>NUCLEOTIDE SEQUENCE</scope>
    <source>
        <strain evidence="4">ZSDZ34</strain>
    </source>
</reference>
<keyword evidence="5" id="KW-1185">Reference proteome</keyword>